<evidence type="ECO:0000313" key="1">
    <source>
        <dbReference type="EMBL" id="QLH04828.1"/>
    </source>
</evidence>
<name>A0A7D5M5I5_9ARCH</name>
<dbReference type="EMBL" id="CP026994">
    <property type="protein sequence ID" value="QLH04828.1"/>
    <property type="molecule type" value="Genomic_DNA"/>
</dbReference>
<protein>
    <submittedName>
        <fullName evidence="1">Uncharacterized protein</fullName>
    </submittedName>
</protein>
<evidence type="ECO:0000313" key="2">
    <source>
        <dbReference type="Proteomes" id="UP000509441"/>
    </source>
</evidence>
<organism evidence="1 2">
    <name type="scientific">Nitrosopumilus oxyclinae</name>
    <dbReference type="NCBI Taxonomy" id="1959104"/>
    <lineage>
        <taxon>Archaea</taxon>
        <taxon>Nitrososphaerota</taxon>
        <taxon>Nitrososphaeria</taxon>
        <taxon>Nitrosopumilales</taxon>
        <taxon>Nitrosopumilaceae</taxon>
        <taxon>Nitrosopumilus</taxon>
    </lineage>
</organism>
<dbReference type="AlphaFoldDB" id="A0A7D5M5I5"/>
<proteinExistence type="predicted"/>
<keyword evidence="2" id="KW-1185">Reference proteome</keyword>
<accession>A0A7D5M5I5</accession>
<sequence>MFEKSEDSYGSKCVCGHFLNGHHHGPIKKTIYSRFSHEFVENRINCRFCECPKFNKKHFWKKNQNYSLKDKS</sequence>
<dbReference type="KEGG" id="nox:C5F49_05495"/>
<reference evidence="1 2" key="1">
    <citation type="submission" date="2018-02" db="EMBL/GenBank/DDBJ databases">
        <title>Complete genome of Nitrosopumilus oxyclinae HCE1.</title>
        <authorList>
            <person name="Qin W."/>
            <person name="Zheng Y."/>
            <person name="Stahl D.A."/>
        </authorList>
    </citation>
    <scope>NUCLEOTIDE SEQUENCE [LARGE SCALE GENOMIC DNA]</scope>
    <source>
        <strain evidence="1 2">HCE1</strain>
    </source>
</reference>
<dbReference type="Proteomes" id="UP000509441">
    <property type="component" value="Chromosome"/>
</dbReference>
<gene>
    <name evidence="1" type="ORF">C5F49_05495</name>
</gene>